<feature type="domain" description="Transcription regulator PadR N-terminal" evidence="1">
    <location>
        <begin position="8"/>
        <end position="80"/>
    </location>
</feature>
<dbReference type="GO" id="GO:0003677">
    <property type="term" value="F:DNA binding"/>
    <property type="evidence" value="ECO:0007669"/>
    <property type="project" value="UniProtKB-KW"/>
</dbReference>
<proteinExistence type="predicted"/>
<dbReference type="InterPro" id="IPR005149">
    <property type="entry name" value="Tscrpt_reg_PadR_N"/>
</dbReference>
<comment type="caution">
    <text evidence="2">The sequence shown here is derived from an EMBL/GenBank/DDBJ whole genome shotgun (WGS) entry which is preliminary data.</text>
</comment>
<organism evidence="2 3">
    <name type="scientific">Amorphus orientalis</name>
    <dbReference type="NCBI Taxonomy" id="649198"/>
    <lineage>
        <taxon>Bacteria</taxon>
        <taxon>Pseudomonadati</taxon>
        <taxon>Pseudomonadota</taxon>
        <taxon>Alphaproteobacteria</taxon>
        <taxon>Hyphomicrobiales</taxon>
        <taxon>Amorphaceae</taxon>
        <taxon>Amorphus</taxon>
    </lineage>
</organism>
<dbReference type="SUPFAM" id="SSF46785">
    <property type="entry name" value="Winged helix' DNA-binding domain"/>
    <property type="match status" value="1"/>
</dbReference>
<evidence type="ECO:0000259" key="1">
    <source>
        <dbReference type="Pfam" id="PF03551"/>
    </source>
</evidence>
<name>A0AAE3VQ77_9HYPH</name>
<dbReference type="PANTHER" id="PTHR43252">
    <property type="entry name" value="TRANSCRIPTIONAL REGULATOR YQJI"/>
    <property type="match status" value="1"/>
</dbReference>
<dbReference type="InterPro" id="IPR036390">
    <property type="entry name" value="WH_DNA-bd_sf"/>
</dbReference>
<sequence>MNVRTLCLAILQAGDTTGYDIKKMSVEGKYSYFVDASFGSIYPALARLEADGLVTVREEAQSGKPARKVYSITDAGREALIRELTDDPEPDVFRSPFLLVAMNAELLSRGQLVRVIEARIAEIRGELDHLASIAAGTDHAGAHWICRYGQNCMKASLDFLEANRAELEAMASGEAEDTAQPAARAAVR</sequence>
<protein>
    <submittedName>
        <fullName evidence="2">DNA-binding PadR family transcriptional regulator</fullName>
    </submittedName>
</protein>
<dbReference type="Pfam" id="PF03551">
    <property type="entry name" value="PadR"/>
    <property type="match status" value="1"/>
</dbReference>
<dbReference type="EMBL" id="JAUSUL010000002">
    <property type="protein sequence ID" value="MDQ0316264.1"/>
    <property type="molecule type" value="Genomic_DNA"/>
</dbReference>
<dbReference type="Gene3D" id="1.10.10.10">
    <property type="entry name" value="Winged helix-like DNA-binding domain superfamily/Winged helix DNA-binding domain"/>
    <property type="match status" value="1"/>
</dbReference>
<keyword evidence="2" id="KW-0238">DNA-binding</keyword>
<accession>A0AAE3VQ77</accession>
<evidence type="ECO:0000313" key="2">
    <source>
        <dbReference type="EMBL" id="MDQ0316264.1"/>
    </source>
</evidence>
<keyword evidence="3" id="KW-1185">Reference proteome</keyword>
<gene>
    <name evidence="2" type="ORF">J2S73_002721</name>
</gene>
<dbReference type="AlphaFoldDB" id="A0AAE3VQ77"/>
<dbReference type="PANTHER" id="PTHR43252:SF6">
    <property type="entry name" value="NEGATIVE TRANSCRIPTION REGULATOR PADR"/>
    <property type="match status" value="1"/>
</dbReference>
<dbReference type="InterPro" id="IPR036388">
    <property type="entry name" value="WH-like_DNA-bd_sf"/>
</dbReference>
<dbReference type="Proteomes" id="UP001229244">
    <property type="component" value="Unassembled WGS sequence"/>
</dbReference>
<reference evidence="2" key="1">
    <citation type="submission" date="2023-07" db="EMBL/GenBank/DDBJ databases">
        <title>Genomic Encyclopedia of Type Strains, Phase IV (KMG-IV): sequencing the most valuable type-strain genomes for metagenomic binning, comparative biology and taxonomic classification.</title>
        <authorList>
            <person name="Goeker M."/>
        </authorList>
    </citation>
    <scope>NUCLEOTIDE SEQUENCE</scope>
    <source>
        <strain evidence="2">DSM 21202</strain>
    </source>
</reference>
<evidence type="ECO:0000313" key="3">
    <source>
        <dbReference type="Proteomes" id="UP001229244"/>
    </source>
</evidence>
<dbReference type="RefSeq" id="WP_306886093.1">
    <property type="nucleotide sequence ID" value="NZ_JAUSUL010000002.1"/>
</dbReference>